<dbReference type="PANTHER" id="PTHR38011">
    <property type="entry name" value="DIHYDROFOLATE REDUCTASE FAMILY PROTEIN (AFU_ORTHOLOGUE AFUA_8G06820)"/>
    <property type="match status" value="1"/>
</dbReference>
<dbReference type="Proteomes" id="UP001165135">
    <property type="component" value="Unassembled WGS sequence"/>
</dbReference>
<dbReference type="SUPFAM" id="SSF53597">
    <property type="entry name" value="Dihydrofolate reductase-like"/>
    <property type="match status" value="1"/>
</dbReference>
<comment type="caution">
    <text evidence="2">The sequence shown here is derived from an EMBL/GenBank/DDBJ whole genome shotgun (WGS) entry which is preliminary data.</text>
</comment>
<organism evidence="2 3">
    <name type="scientific">Actinoallomurus iriomotensis</name>
    <dbReference type="NCBI Taxonomy" id="478107"/>
    <lineage>
        <taxon>Bacteria</taxon>
        <taxon>Bacillati</taxon>
        <taxon>Actinomycetota</taxon>
        <taxon>Actinomycetes</taxon>
        <taxon>Streptosporangiales</taxon>
        <taxon>Thermomonosporaceae</taxon>
        <taxon>Actinoallomurus</taxon>
    </lineage>
</organism>
<dbReference type="GO" id="GO:0009231">
    <property type="term" value="P:riboflavin biosynthetic process"/>
    <property type="evidence" value="ECO:0007669"/>
    <property type="project" value="InterPro"/>
</dbReference>
<name>A0A9W6RFZ5_9ACTN</name>
<reference evidence="2" key="1">
    <citation type="submission" date="2023-03" db="EMBL/GenBank/DDBJ databases">
        <title>Actinoallomurus iriomotensis NBRC 103681.</title>
        <authorList>
            <person name="Ichikawa N."/>
            <person name="Sato H."/>
            <person name="Tonouchi N."/>
        </authorList>
    </citation>
    <scope>NUCLEOTIDE SEQUENCE</scope>
    <source>
        <strain evidence="2">NBRC 103681</strain>
    </source>
</reference>
<sequence length="258" mass="28968">MPTIGMRELPAGIKVCYPVFRDRIPTRAASWPGGISRDLPQEMSRRRGRLRLFREGAPRRGATGAEELVMRKIIYWVHASIDGFIAGPNGEFDWPAVGPELFAYSNGINEHVDTLMYGRVVWDFMAAYWPTADADPETTDEHARSFAPYWRRTPKVVVSRTLEKAAWDARVIGANLAEEVAELKRGPGKDILLTGGAEVAASLTDLGLLDDYRIVIHPVVLGGGRRLFLEPKDRVGMTLVESRTFDSQTVMLRYERRP</sequence>
<dbReference type="InterPro" id="IPR024072">
    <property type="entry name" value="DHFR-like_dom_sf"/>
</dbReference>
<dbReference type="AlphaFoldDB" id="A0A9W6RFZ5"/>
<accession>A0A9W6RFZ5</accession>
<evidence type="ECO:0000313" key="3">
    <source>
        <dbReference type="Proteomes" id="UP001165135"/>
    </source>
</evidence>
<evidence type="ECO:0000259" key="1">
    <source>
        <dbReference type="Pfam" id="PF01872"/>
    </source>
</evidence>
<proteinExistence type="predicted"/>
<dbReference type="InterPro" id="IPR002734">
    <property type="entry name" value="RibDG_C"/>
</dbReference>
<gene>
    <name evidence="2" type="ORF">Airi01_031460</name>
</gene>
<dbReference type="InterPro" id="IPR050765">
    <property type="entry name" value="Riboflavin_Biosynth_HTPR"/>
</dbReference>
<evidence type="ECO:0000313" key="2">
    <source>
        <dbReference type="EMBL" id="GLY74879.1"/>
    </source>
</evidence>
<dbReference type="Pfam" id="PF01872">
    <property type="entry name" value="RibD_C"/>
    <property type="match status" value="1"/>
</dbReference>
<feature type="domain" description="Bacterial bifunctional deaminase-reductase C-terminal" evidence="1">
    <location>
        <begin position="71"/>
        <end position="250"/>
    </location>
</feature>
<dbReference type="Gene3D" id="3.40.430.10">
    <property type="entry name" value="Dihydrofolate Reductase, subunit A"/>
    <property type="match status" value="1"/>
</dbReference>
<protein>
    <recommendedName>
        <fullName evidence="1">Bacterial bifunctional deaminase-reductase C-terminal domain-containing protein</fullName>
    </recommendedName>
</protein>
<dbReference type="GO" id="GO:0008703">
    <property type="term" value="F:5-amino-6-(5-phosphoribosylamino)uracil reductase activity"/>
    <property type="evidence" value="ECO:0007669"/>
    <property type="project" value="InterPro"/>
</dbReference>
<dbReference type="EMBL" id="BSTJ01000003">
    <property type="protein sequence ID" value="GLY74879.1"/>
    <property type="molecule type" value="Genomic_DNA"/>
</dbReference>
<dbReference type="PANTHER" id="PTHR38011:SF11">
    <property type="entry name" value="2,5-DIAMINO-6-RIBOSYLAMINO-4(3H)-PYRIMIDINONE 5'-PHOSPHATE REDUCTASE"/>
    <property type="match status" value="1"/>
</dbReference>